<feature type="modified residue" description="O-(pantetheine 4'-phosphoryl)serine" evidence="7">
    <location>
        <position position="34"/>
    </location>
</feature>
<feature type="domain" description="Carrier" evidence="10">
    <location>
        <begin position="1"/>
        <end position="74"/>
    </location>
</feature>
<evidence type="ECO:0000256" key="7">
    <source>
        <dbReference type="HAMAP-Rule" id="MF_01217"/>
    </source>
</evidence>
<comment type="PTM">
    <text evidence="9">4'-phosphopantetheine is transferred from CoA to a specific serine of apo-ACP by acpS.</text>
</comment>
<reference evidence="14" key="3">
    <citation type="submission" date="2020-02" db="EMBL/GenBank/DDBJ databases">
        <authorList>
            <person name="Littmann E."/>
            <person name="Sorbara M."/>
        </authorList>
    </citation>
    <scope>NUCLEOTIDE SEQUENCE</scope>
    <source>
        <strain evidence="14">MSK.14.54</strain>
    </source>
</reference>
<dbReference type="EMBL" id="CZAL01000001">
    <property type="protein sequence ID" value="CUO67940.1"/>
    <property type="molecule type" value="Genomic_DNA"/>
</dbReference>
<keyword evidence="3 7" id="KW-0597">Phosphoprotein</keyword>
<dbReference type="EMBL" id="JAKNFS010000011">
    <property type="protein sequence ID" value="MCG4765685.1"/>
    <property type="molecule type" value="Genomic_DNA"/>
</dbReference>
<evidence type="ECO:0000313" key="11">
    <source>
        <dbReference type="EMBL" id="CUO21437.1"/>
    </source>
</evidence>
<evidence type="ECO:0000313" key="14">
    <source>
        <dbReference type="EMBL" id="NSE16122.1"/>
    </source>
</evidence>
<reference evidence="15 16" key="1">
    <citation type="submission" date="2015-09" db="EMBL/GenBank/DDBJ databases">
        <authorList>
            <consortium name="Pathogen Informatics"/>
        </authorList>
    </citation>
    <scope>NUCLEOTIDE SEQUENCE [LARGE SCALE GENOMIC DNA]</scope>
    <source>
        <strain evidence="11 15">2789STDY5608849</strain>
        <strain evidence="12 16">2789STDY5834885</strain>
    </source>
</reference>
<keyword evidence="6 7" id="KW-0275">Fatty acid biosynthesis</keyword>
<evidence type="ECO:0000313" key="15">
    <source>
        <dbReference type="Proteomes" id="UP000095706"/>
    </source>
</evidence>
<keyword evidence="1 7" id="KW-0596">Phosphopantetheine</keyword>
<keyword evidence="2 7" id="KW-0444">Lipid biosynthesis</keyword>
<comment type="function">
    <text evidence="7 9">Carrier of the growing fatty acid chain in fatty acid biosynthesis.</text>
</comment>
<evidence type="ECO:0000256" key="4">
    <source>
        <dbReference type="ARBA" id="ARBA00022832"/>
    </source>
</evidence>
<dbReference type="PANTHER" id="PTHR20863">
    <property type="entry name" value="ACYL CARRIER PROTEIN"/>
    <property type="match status" value="1"/>
</dbReference>
<evidence type="ECO:0000313" key="16">
    <source>
        <dbReference type="Proteomes" id="UP000095709"/>
    </source>
</evidence>
<keyword evidence="17" id="KW-1185">Reference proteome</keyword>
<comment type="similarity">
    <text evidence="7">Belongs to the acyl carrier protein (ACP) family.</text>
</comment>
<dbReference type="NCBIfam" id="TIGR00517">
    <property type="entry name" value="acyl_carrier"/>
    <property type="match status" value="1"/>
</dbReference>
<evidence type="ECO:0000256" key="8">
    <source>
        <dbReference type="NCBIfam" id="TIGR00517"/>
    </source>
</evidence>
<dbReference type="OrthoDB" id="9804551at2"/>
<dbReference type="HAMAP" id="MF_01217">
    <property type="entry name" value="Acyl_carrier"/>
    <property type="match status" value="1"/>
</dbReference>
<accession>A0A174H4E9</accession>
<dbReference type="EMBL" id="CYYV01000006">
    <property type="protein sequence ID" value="CUO21437.1"/>
    <property type="molecule type" value="Genomic_DNA"/>
</dbReference>
<dbReference type="GO" id="GO:0000036">
    <property type="term" value="F:acyl carrier activity"/>
    <property type="evidence" value="ECO:0007669"/>
    <property type="project" value="UniProtKB-UniRule"/>
</dbReference>
<evidence type="ECO:0000259" key="10">
    <source>
        <dbReference type="PROSITE" id="PS50075"/>
    </source>
</evidence>
<keyword evidence="4 7" id="KW-0276">Fatty acid metabolism</keyword>
<organism evidence="12 16">
    <name type="scientific">Fusicatenibacter saccharivorans</name>
    <dbReference type="NCBI Taxonomy" id="1150298"/>
    <lineage>
        <taxon>Bacteria</taxon>
        <taxon>Bacillati</taxon>
        <taxon>Bacillota</taxon>
        <taxon>Clostridia</taxon>
        <taxon>Lachnospirales</taxon>
        <taxon>Lachnospiraceae</taxon>
        <taxon>Fusicatenibacter</taxon>
    </lineage>
</organism>
<comment type="subcellular location">
    <subcellularLocation>
        <location evidence="7">Cytoplasm</location>
    </subcellularLocation>
</comment>
<evidence type="ECO:0000256" key="6">
    <source>
        <dbReference type="ARBA" id="ARBA00023160"/>
    </source>
</evidence>
<sequence length="75" mass="8226">MLEKVKETVAEALGADIDTITAETSFKEDLGADSLDLFEMVMSLEDTCGVEIPTEDLETMVTVGDVAEYLEQHKN</sequence>
<evidence type="ECO:0000313" key="17">
    <source>
        <dbReference type="Proteomes" id="UP000768180"/>
    </source>
</evidence>
<dbReference type="GO" id="GO:0000035">
    <property type="term" value="F:acyl binding"/>
    <property type="evidence" value="ECO:0007669"/>
    <property type="project" value="TreeGrafter"/>
</dbReference>
<evidence type="ECO:0000313" key="12">
    <source>
        <dbReference type="EMBL" id="CUO67940.1"/>
    </source>
</evidence>
<evidence type="ECO:0000256" key="2">
    <source>
        <dbReference type="ARBA" id="ARBA00022516"/>
    </source>
</evidence>
<dbReference type="STRING" id="1150298.ERS852406_01501"/>
<proteinExistence type="inferred from homology"/>
<evidence type="ECO:0000256" key="5">
    <source>
        <dbReference type="ARBA" id="ARBA00023098"/>
    </source>
</evidence>
<dbReference type="InterPro" id="IPR003231">
    <property type="entry name" value="ACP"/>
</dbReference>
<comment type="pathway">
    <text evidence="7 9">Lipid metabolism; fatty acid biosynthesis.</text>
</comment>
<comment type="PTM">
    <text evidence="7">4'-phosphopantetheine is transferred from CoA to a specific serine of apo-ACP by AcpS. This modification is essential for activity because fatty acids are bound in thioester linkage to the sulfhydryl of the prosthetic group.</text>
</comment>
<dbReference type="InterPro" id="IPR036736">
    <property type="entry name" value="ACP-like_sf"/>
</dbReference>
<dbReference type="EMBL" id="JAAITQ010000009">
    <property type="protein sequence ID" value="NSE16122.1"/>
    <property type="molecule type" value="Genomic_DNA"/>
</dbReference>
<name>A0A174H4E9_9FIRM</name>
<evidence type="ECO:0000256" key="3">
    <source>
        <dbReference type="ARBA" id="ARBA00022553"/>
    </source>
</evidence>
<dbReference type="GO" id="GO:0009245">
    <property type="term" value="P:lipid A biosynthetic process"/>
    <property type="evidence" value="ECO:0007669"/>
    <property type="project" value="TreeGrafter"/>
</dbReference>
<protein>
    <recommendedName>
        <fullName evidence="7 8">Acyl carrier protein</fullName>
        <shortName evidence="7">ACP</shortName>
    </recommendedName>
</protein>
<keyword evidence="7" id="KW-0963">Cytoplasm</keyword>
<dbReference type="GeneID" id="79855511"/>
<dbReference type="Proteomes" id="UP000095709">
    <property type="component" value="Unassembled WGS sequence"/>
</dbReference>
<gene>
    <name evidence="12" type="primary">acpP_1</name>
    <name evidence="7 13" type="synonym">acpP</name>
    <name evidence="11" type="ORF">ERS852406_01501</name>
    <name evidence="12" type="ORF">ERS852498_00213</name>
    <name evidence="14" type="ORF">G5B05_06785</name>
    <name evidence="13" type="ORF">L0N21_09205</name>
</gene>
<dbReference type="UniPathway" id="UPA00094"/>
<dbReference type="InterPro" id="IPR009081">
    <property type="entry name" value="PP-bd_ACP"/>
</dbReference>
<dbReference type="PROSITE" id="PS50075">
    <property type="entry name" value="CARRIER"/>
    <property type="match status" value="1"/>
</dbReference>
<dbReference type="Pfam" id="PF00550">
    <property type="entry name" value="PP-binding"/>
    <property type="match status" value="1"/>
</dbReference>
<dbReference type="Proteomes" id="UP001199915">
    <property type="component" value="Unassembled WGS sequence"/>
</dbReference>
<dbReference type="Proteomes" id="UP000095706">
    <property type="component" value="Unassembled WGS sequence"/>
</dbReference>
<dbReference type="NCBIfam" id="NF002148">
    <property type="entry name" value="PRK00982.1-2"/>
    <property type="match status" value="1"/>
</dbReference>
<evidence type="ECO:0000313" key="13">
    <source>
        <dbReference type="EMBL" id="MCG4765685.1"/>
    </source>
</evidence>
<dbReference type="GO" id="GO:0005829">
    <property type="term" value="C:cytosol"/>
    <property type="evidence" value="ECO:0007669"/>
    <property type="project" value="TreeGrafter"/>
</dbReference>
<dbReference type="PANTHER" id="PTHR20863:SF76">
    <property type="entry name" value="CARRIER DOMAIN-CONTAINING PROTEIN"/>
    <property type="match status" value="1"/>
</dbReference>
<dbReference type="Proteomes" id="UP000768180">
    <property type="component" value="Unassembled WGS sequence"/>
</dbReference>
<dbReference type="AlphaFoldDB" id="A0A174H4E9"/>
<evidence type="ECO:0000256" key="9">
    <source>
        <dbReference type="RuleBase" id="RU003545"/>
    </source>
</evidence>
<keyword evidence="5 7" id="KW-0443">Lipid metabolism</keyword>
<dbReference type="SUPFAM" id="SSF47336">
    <property type="entry name" value="ACP-like"/>
    <property type="match status" value="1"/>
</dbReference>
<dbReference type="GO" id="GO:0016020">
    <property type="term" value="C:membrane"/>
    <property type="evidence" value="ECO:0007669"/>
    <property type="project" value="GOC"/>
</dbReference>
<dbReference type="Gene3D" id="1.10.1200.10">
    <property type="entry name" value="ACP-like"/>
    <property type="match status" value="1"/>
</dbReference>
<evidence type="ECO:0000256" key="1">
    <source>
        <dbReference type="ARBA" id="ARBA00022450"/>
    </source>
</evidence>
<reference evidence="14 17" key="2">
    <citation type="journal article" date="2020" name="Cell Host Microbe">
        <title>Functional and Genomic Variation between Human-Derived Isolates of Lachnospiraceae Reveals Inter- and Intra-Species Diversity.</title>
        <authorList>
            <person name="Sorbara M.T."/>
            <person name="Littmann E.R."/>
            <person name="Fontana E."/>
            <person name="Moody T.U."/>
            <person name="Kohout C.E."/>
            <person name="Gjonbalaj M."/>
            <person name="Eaton V."/>
            <person name="Seok R."/>
            <person name="Leiner I.M."/>
            <person name="Pamer E.G."/>
        </authorList>
    </citation>
    <scope>NUCLEOTIDE SEQUENCE [LARGE SCALE GENOMIC DNA]</scope>
    <source>
        <strain evidence="14 17">MSK.14.54</strain>
    </source>
</reference>
<dbReference type="RefSeq" id="WP_022462597.1">
    <property type="nucleotide sequence ID" value="NZ_CABJFB010000003.1"/>
</dbReference>
<dbReference type="NCBIfam" id="NF002150">
    <property type="entry name" value="PRK00982.1-4"/>
    <property type="match status" value="1"/>
</dbReference>
<reference evidence="13" key="4">
    <citation type="submission" date="2022-01" db="EMBL/GenBank/DDBJ databases">
        <title>Collection of gut derived symbiotic bacterial strains cultured from healthy donors.</title>
        <authorList>
            <person name="Lin H."/>
            <person name="Kohout C."/>
            <person name="Waligurski E."/>
            <person name="Pamer E.G."/>
        </authorList>
    </citation>
    <scope>NUCLEOTIDE SEQUENCE</scope>
    <source>
        <strain evidence="13">DFI.5.49</strain>
    </source>
</reference>